<dbReference type="Proteomes" id="UP000768646">
    <property type="component" value="Unassembled WGS sequence"/>
</dbReference>
<evidence type="ECO:0000313" key="2">
    <source>
        <dbReference type="Proteomes" id="UP000768646"/>
    </source>
</evidence>
<accession>A0ACB7CGU8</accession>
<evidence type="ECO:0000313" key="1">
    <source>
        <dbReference type="EMBL" id="KAG4306353.1"/>
    </source>
</evidence>
<comment type="caution">
    <text evidence="1">The sequence shown here is derived from an EMBL/GenBank/DDBJ whole genome shotgun (WGS) entry which is preliminary data.</text>
</comment>
<keyword evidence="2" id="KW-1185">Reference proteome</keyword>
<organism evidence="1 2">
    <name type="scientific">Pneumocystis oryctolagi</name>
    <dbReference type="NCBI Taxonomy" id="42067"/>
    <lineage>
        <taxon>Eukaryota</taxon>
        <taxon>Fungi</taxon>
        <taxon>Dikarya</taxon>
        <taxon>Ascomycota</taxon>
        <taxon>Taphrinomycotina</taxon>
        <taxon>Pneumocystomycetes</taxon>
        <taxon>Pneumocystaceae</taxon>
        <taxon>Pneumocystis</taxon>
    </lineage>
</organism>
<proteinExistence type="predicted"/>
<sequence>MHSCLKNATTMLFFFLYFSLINILWAKDYQVSITSFKHGFSSYFYFDNSTVILYHDTIENVIWRSSNEGASWSKIKNISPKEAKLLVKHPFNSSMAFVLGENTEHYYTVNCGLTWKKFSTELPFSKEGSPLNFNSANHNYIIYMGETCLDSKRSNCIIKAYYTKDAFSTTPLLLRENVKLCMFAKSSKEFVQGSDESVFCIYVEPKDQYLYVIKSDNWFTTVSHVNFNSYPLINLDGLGTIQTFIIAVVRKLPSYMLEMYISKDGNTWNRARFPSYHKKKLKENSYTIMKSHTYSLQVDILASLDYPHYGGISFKSDSSGIYFTPIIEHTNRNEEGYVDFEPIRYLDGIILVNIIKNWKEQYGSENFLKKIQSKISFNNGHTWTPIKPPKNSDCNIFDHKSCSLHLHSVTSKHKDIPVFSNYAPGILIGVGSVGSDLKPYDQCDLFISKDAGNTWKLSREGPHKYELLNHGDIIVAAPNTKTRNLYYSLDRGEKWNSIDIGVNIYPLMLTTAPNSEEGKFLVVSSQKETNTINDPVNVIFVDLSQIYSRKCVLDDNLEKSDLEKWSVYHNEDRCFMGRKQYYWRKKEDRKCFVEKSYIEFQNIKENCTCSDSDYECDYGFVHHGDTCLEYTPQKIPQNECKNPNDMFLGLSGYRKIPGNTCNDKYGIMKDEKIKIPCNRNNHSDKITIKTNNFKGEMVNYFYIKKNQNGSNFNNTNETIIILTSEMEVHVSRDQGNEWNQILKDQNIIFMYQNTYFNEHVYIIGTENKAWVSKDQFLSIQEITLPSYSHIGYTNLEFHPDNKDWIIYTGSKQNDSIKDAEIASYYSVDGGSSWSLLMSNTRSCSWIKTQTFDANKNLIYCEVFASNSENSLNSPVKLLSSVDFFNNYNILYNSVVGYARFEKFIILAEYDYKLETLVPYISLNGLDFVHAKFPSHYSGEAYTILDSTTGSIFLHISTSSYKGLEWGSILKSNSNGTHFIKLLDFVNRDSDGYVDFERLKGLEGLIMANVVINNKDITKGVSKRIKTLITYNDGGEWVYLTPPERDSNGNKYCTGKLEKCSLNLHGYTERSDFRNTFSSDTIPGLDFAVGSVGEYLDNYLNSNTFMTTDGGITWREVQKGPYMWKFGDQGSILLLTKDKHFSDHFYYSLDMGNTWEIVYFPKKESFLVYDITTVYSDTSRKFVLFSIGGKNTNTMTIIYIDFTMLTDRKCELNEEFQDKSDFDIWNFEYPEKKKSCLFGHVKNYYRKKPNRLCFVGENPIRYYISKNCTCEASDYECDYNYERVSDGSCQLVKGLEPPNHIEECKKYNLIEYYKPTGYRKIPLTTCQGGKELDKDNNPFPCPSKEDEYKKLRKSLHGFKLLFIIISSFLVIIFGGYCMWVLYKDRFLGQIRLGEDETPSGWVQYPMILINKIIASFFMIPTIISYIKTTIISFFSRSRRTSTRDLFSGNNYSILLPNSPDFLYDDFET</sequence>
<dbReference type="EMBL" id="JABTEG010000001">
    <property type="protein sequence ID" value="KAG4306353.1"/>
    <property type="molecule type" value="Genomic_DNA"/>
</dbReference>
<name>A0ACB7CGU8_9ASCO</name>
<reference evidence="1 2" key="1">
    <citation type="journal article" date="2021" name="Commun. Biol.">
        <title>Genomic insights into the host specific adaptation of the Pneumocystis genus.</title>
        <authorList>
            <person name="Cisse O.H."/>
            <person name="Ma L."/>
            <person name="Dekker J.P."/>
            <person name="Khil P.P."/>
            <person name="Youn J.-H."/>
            <person name="Brenchley J.M."/>
            <person name="Blair R."/>
            <person name="Pahar B."/>
            <person name="Chabe M."/>
            <person name="Van Rompay K.K.A."/>
            <person name="Keesler R."/>
            <person name="Sukura A."/>
            <person name="Hirsch V."/>
            <person name="Kutty G."/>
            <person name="Liu Y."/>
            <person name="Peng L."/>
            <person name="Chen J."/>
            <person name="Song J."/>
            <person name="Weissenbacher-Lang C."/>
            <person name="Xu J."/>
            <person name="Upham N.S."/>
            <person name="Stajich J.E."/>
            <person name="Cuomo C.A."/>
            <person name="Cushion M.T."/>
            <person name="Kovacs J.A."/>
        </authorList>
    </citation>
    <scope>NUCLEOTIDE SEQUENCE [LARGE SCALE GENOMIC DNA]</scope>
    <source>
        <strain evidence="1 2">RABM</strain>
    </source>
</reference>
<protein>
    <submittedName>
        <fullName evidence="1">Uncharacterized protein</fullName>
    </submittedName>
</protein>
<gene>
    <name evidence="1" type="ORF">PORY_000341</name>
</gene>